<keyword evidence="5 11" id="KW-0479">Metal-binding</keyword>
<comment type="function">
    <text evidence="11">Catalyzes the phosphorylation of the hydroxyl group of 4-methyl-5-beta-hydroxyethylthiazole (THZ).</text>
</comment>
<protein>
    <recommendedName>
        <fullName evidence="11">Hydroxyethylthiazole kinase</fullName>
        <ecNumber evidence="11">2.7.1.50</ecNumber>
    </recommendedName>
    <alternativeName>
        <fullName evidence="11">4-methyl-5-beta-hydroxyethylthiazole kinase</fullName>
        <shortName evidence="11">TH kinase</shortName>
        <shortName evidence="11">Thz kinase</shortName>
    </alternativeName>
</protein>
<evidence type="ECO:0000256" key="7">
    <source>
        <dbReference type="ARBA" id="ARBA00022777"/>
    </source>
</evidence>
<organism evidence="12 13">
    <name type="scientific">Brevinema andersonii</name>
    <dbReference type="NCBI Taxonomy" id="34097"/>
    <lineage>
        <taxon>Bacteria</taxon>
        <taxon>Pseudomonadati</taxon>
        <taxon>Spirochaetota</taxon>
        <taxon>Spirochaetia</taxon>
        <taxon>Brevinematales</taxon>
        <taxon>Brevinemataceae</taxon>
        <taxon>Brevinema</taxon>
    </lineage>
</organism>
<evidence type="ECO:0000256" key="2">
    <source>
        <dbReference type="ARBA" id="ARBA00001946"/>
    </source>
</evidence>
<dbReference type="InterPro" id="IPR000417">
    <property type="entry name" value="Hyethyz_kinase"/>
</dbReference>
<feature type="binding site" evidence="11">
    <location>
        <position position="170"/>
    </location>
    <ligand>
        <name>ATP</name>
        <dbReference type="ChEBI" id="CHEBI:30616"/>
    </ligand>
</feature>
<evidence type="ECO:0000256" key="9">
    <source>
        <dbReference type="ARBA" id="ARBA00022842"/>
    </source>
</evidence>
<dbReference type="Gene3D" id="3.40.1190.20">
    <property type="match status" value="1"/>
</dbReference>
<evidence type="ECO:0000256" key="11">
    <source>
        <dbReference type="HAMAP-Rule" id="MF_00228"/>
    </source>
</evidence>
<dbReference type="EC" id="2.7.1.50" evidence="11"/>
<dbReference type="STRING" id="34097.SAMN02745150_01277"/>
<dbReference type="Proteomes" id="UP000240042">
    <property type="component" value="Unassembled WGS sequence"/>
</dbReference>
<keyword evidence="4 11" id="KW-0808">Transferase</keyword>
<feature type="binding site" evidence="11">
    <location>
        <position position="197"/>
    </location>
    <ligand>
        <name>substrate</name>
    </ligand>
</feature>
<keyword evidence="13" id="KW-1185">Reference proteome</keyword>
<dbReference type="PIRSF" id="PIRSF000513">
    <property type="entry name" value="Thz_kinase"/>
    <property type="match status" value="1"/>
</dbReference>
<evidence type="ECO:0000256" key="4">
    <source>
        <dbReference type="ARBA" id="ARBA00022679"/>
    </source>
</evidence>
<evidence type="ECO:0000256" key="6">
    <source>
        <dbReference type="ARBA" id="ARBA00022741"/>
    </source>
</evidence>
<evidence type="ECO:0000256" key="10">
    <source>
        <dbReference type="ARBA" id="ARBA00022977"/>
    </source>
</evidence>
<keyword evidence="8 11" id="KW-0067">ATP-binding</keyword>
<comment type="catalytic activity">
    <reaction evidence="1 11">
        <text>5-(2-hydroxyethyl)-4-methylthiazole + ATP = 4-methyl-5-(2-phosphooxyethyl)-thiazole + ADP + H(+)</text>
        <dbReference type="Rhea" id="RHEA:24212"/>
        <dbReference type="ChEBI" id="CHEBI:15378"/>
        <dbReference type="ChEBI" id="CHEBI:17957"/>
        <dbReference type="ChEBI" id="CHEBI:30616"/>
        <dbReference type="ChEBI" id="CHEBI:58296"/>
        <dbReference type="ChEBI" id="CHEBI:456216"/>
        <dbReference type="EC" id="2.7.1.50"/>
    </reaction>
</comment>
<evidence type="ECO:0000313" key="13">
    <source>
        <dbReference type="Proteomes" id="UP000240042"/>
    </source>
</evidence>
<evidence type="ECO:0000256" key="3">
    <source>
        <dbReference type="ARBA" id="ARBA00004868"/>
    </source>
</evidence>
<dbReference type="GO" id="GO:0009229">
    <property type="term" value="P:thiamine diphosphate biosynthetic process"/>
    <property type="evidence" value="ECO:0007669"/>
    <property type="project" value="UniProtKB-UniRule"/>
</dbReference>
<comment type="cofactor">
    <cofactor evidence="2 11">
        <name>Mg(2+)</name>
        <dbReference type="ChEBI" id="CHEBI:18420"/>
    </cofactor>
</comment>
<keyword evidence="6 11" id="KW-0547">Nucleotide-binding</keyword>
<feature type="binding site" evidence="11">
    <location>
        <position position="117"/>
    </location>
    <ligand>
        <name>ATP</name>
        <dbReference type="ChEBI" id="CHEBI:30616"/>
    </ligand>
</feature>
<dbReference type="GO" id="GO:0000287">
    <property type="term" value="F:magnesium ion binding"/>
    <property type="evidence" value="ECO:0007669"/>
    <property type="project" value="UniProtKB-UniRule"/>
</dbReference>
<keyword evidence="9 11" id="KW-0460">Magnesium</keyword>
<dbReference type="AlphaFoldDB" id="A0A1I1EW31"/>
<comment type="pathway">
    <text evidence="3 11">Cofactor biosynthesis; thiamine diphosphate biosynthesis; 4-methyl-5-(2-phosphoethyl)-thiazole from 5-(2-hydroxyethyl)-4-methylthiazole: step 1/1.</text>
</comment>
<dbReference type="OrthoDB" id="9778146at2"/>
<feature type="binding site" evidence="11">
    <location>
        <position position="41"/>
    </location>
    <ligand>
        <name>substrate</name>
    </ligand>
</feature>
<evidence type="ECO:0000256" key="8">
    <source>
        <dbReference type="ARBA" id="ARBA00022840"/>
    </source>
</evidence>
<dbReference type="CDD" id="cd01170">
    <property type="entry name" value="THZ_kinase"/>
    <property type="match status" value="1"/>
</dbReference>
<keyword evidence="10 11" id="KW-0784">Thiamine biosynthesis</keyword>
<dbReference type="UniPathway" id="UPA00060">
    <property type="reaction ID" value="UER00139"/>
</dbReference>
<reference evidence="13" key="1">
    <citation type="submission" date="2016-10" db="EMBL/GenBank/DDBJ databases">
        <authorList>
            <person name="Varghese N."/>
            <person name="Submissions S."/>
        </authorList>
    </citation>
    <scope>NUCLEOTIDE SEQUENCE [LARGE SCALE GENOMIC DNA]</scope>
    <source>
        <strain evidence="13">ATCC 43811</strain>
    </source>
</reference>
<dbReference type="PRINTS" id="PR01099">
    <property type="entry name" value="HYETHTZKNASE"/>
</dbReference>
<evidence type="ECO:0000256" key="5">
    <source>
        <dbReference type="ARBA" id="ARBA00022723"/>
    </source>
</evidence>
<proteinExistence type="inferred from homology"/>
<dbReference type="RefSeq" id="WP_092319805.1">
    <property type="nucleotide sequence ID" value="NZ_FOKY01000019.1"/>
</dbReference>
<dbReference type="HAMAP" id="MF_00228">
    <property type="entry name" value="Thz_kinase"/>
    <property type="match status" value="1"/>
</dbReference>
<accession>A0A1I1EW31</accession>
<dbReference type="GO" id="GO:0004417">
    <property type="term" value="F:hydroxyethylthiazole kinase activity"/>
    <property type="evidence" value="ECO:0007669"/>
    <property type="project" value="UniProtKB-UniRule"/>
</dbReference>
<dbReference type="GO" id="GO:0005524">
    <property type="term" value="F:ATP binding"/>
    <property type="evidence" value="ECO:0007669"/>
    <property type="project" value="UniProtKB-UniRule"/>
</dbReference>
<dbReference type="NCBIfam" id="NF006830">
    <property type="entry name" value="PRK09355.1"/>
    <property type="match status" value="1"/>
</dbReference>
<dbReference type="EMBL" id="FOKY01000019">
    <property type="protein sequence ID" value="SFB90926.1"/>
    <property type="molecule type" value="Genomic_DNA"/>
</dbReference>
<name>A0A1I1EW31_BREAD</name>
<keyword evidence="7 11" id="KW-0418">Kinase</keyword>
<evidence type="ECO:0000313" key="12">
    <source>
        <dbReference type="EMBL" id="SFB90926.1"/>
    </source>
</evidence>
<evidence type="ECO:0000256" key="1">
    <source>
        <dbReference type="ARBA" id="ARBA00001771"/>
    </source>
</evidence>
<dbReference type="GO" id="GO:0009228">
    <property type="term" value="P:thiamine biosynthetic process"/>
    <property type="evidence" value="ECO:0007669"/>
    <property type="project" value="UniProtKB-KW"/>
</dbReference>
<dbReference type="SUPFAM" id="SSF53613">
    <property type="entry name" value="Ribokinase-like"/>
    <property type="match status" value="1"/>
</dbReference>
<gene>
    <name evidence="11" type="primary">thiM</name>
    <name evidence="12" type="ORF">SAMN02745150_01277</name>
</gene>
<comment type="similarity">
    <text evidence="11">Belongs to the Thz kinase family.</text>
</comment>
<sequence>MFDQILENIKIKSPLIHNITNYVTVNDCANILIACGASPIMSDAIEEVSEITKICAGLNINIGTLNAHTIEAMISAGKIANQLYHPVVLDPVGIGASKFRTDTVNILLKEISFSIIRGNISEIKNLALGTTTTKGVDANSADTINMDNINSILDFAQLLSQNTGAVIIITGAIDIVAGKEKAYIIKNGHPMMSKITGSGCMLSAMTTAYAAANADNILEAAAASVCAMGICGEKAYHTMKKNNNGNSSYRNYLIDEIYNLTGKALKDEANYEIR</sequence>
<dbReference type="InterPro" id="IPR029056">
    <property type="entry name" value="Ribokinase-like"/>
</dbReference>
<dbReference type="Pfam" id="PF02110">
    <property type="entry name" value="HK"/>
    <property type="match status" value="1"/>
</dbReference>